<evidence type="ECO:0000256" key="7">
    <source>
        <dbReference type="ARBA" id="ARBA00023136"/>
    </source>
</evidence>
<comment type="subcellular location">
    <subcellularLocation>
        <location evidence="1">Cell inner membrane</location>
        <topology evidence="1">Multi-pass membrane protein</topology>
    </subcellularLocation>
</comment>
<reference evidence="10" key="1">
    <citation type="submission" date="2020-05" db="EMBL/GenBank/DDBJ databases">
        <authorList>
            <person name="Chiriac C."/>
            <person name="Salcher M."/>
            <person name="Ghai R."/>
            <person name="Kavagutti S V."/>
        </authorList>
    </citation>
    <scope>NUCLEOTIDE SEQUENCE</scope>
</reference>
<dbReference type="Pfam" id="PF01061">
    <property type="entry name" value="ABC2_membrane"/>
    <property type="match status" value="1"/>
</dbReference>
<evidence type="ECO:0000313" key="13">
    <source>
        <dbReference type="EMBL" id="CAB5057834.1"/>
    </source>
</evidence>
<keyword evidence="6 8" id="KW-1133">Transmembrane helix</keyword>
<feature type="transmembrane region" description="Helical" evidence="8">
    <location>
        <begin position="235"/>
        <end position="256"/>
    </location>
</feature>
<gene>
    <name evidence="10" type="ORF">UFOPK2602_00401</name>
    <name evidence="11" type="ORF">UFOPK2806_01353</name>
    <name evidence="12" type="ORF">UFOPK3417_01470</name>
    <name evidence="13" type="ORF">UFOPK4306_00729</name>
</gene>
<dbReference type="InterPro" id="IPR013525">
    <property type="entry name" value="ABC2_TM"/>
</dbReference>
<dbReference type="GO" id="GO:0140359">
    <property type="term" value="F:ABC-type transporter activity"/>
    <property type="evidence" value="ECO:0007669"/>
    <property type="project" value="InterPro"/>
</dbReference>
<dbReference type="AlphaFoldDB" id="A0A6J6PDY9"/>
<evidence type="ECO:0000256" key="2">
    <source>
        <dbReference type="ARBA" id="ARBA00022448"/>
    </source>
</evidence>
<evidence type="ECO:0000256" key="3">
    <source>
        <dbReference type="ARBA" id="ARBA00022475"/>
    </source>
</evidence>
<name>A0A6J6PDY9_9ZZZZ</name>
<protein>
    <submittedName>
        <fullName evidence="10">Unannotated protein</fullName>
    </submittedName>
</protein>
<dbReference type="EMBL" id="CAEZXX010000016">
    <property type="protein sequence ID" value="CAB4697710.1"/>
    <property type="molecule type" value="Genomic_DNA"/>
</dbReference>
<keyword evidence="4" id="KW-0997">Cell inner membrane</keyword>
<evidence type="ECO:0000256" key="5">
    <source>
        <dbReference type="ARBA" id="ARBA00022692"/>
    </source>
</evidence>
<feature type="domain" description="ABC transmembrane type-2" evidence="9">
    <location>
        <begin position="34"/>
        <end position="259"/>
    </location>
</feature>
<dbReference type="EMBL" id="CAEZYY010000016">
    <property type="protein sequence ID" value="CAB4756476.1"/>
    <property type="molecule type" value="Genomic_DNA"/>
</dbReference>
<evidence type="ECO:0000256" key="4">
    <source>
        <dbReference type="ARBA" id="ARBA00022519"/>
    </source>
</evidence>
<evidence type="ECO:0000256" key="8">
    <source>
        <dbReference type="SAM" id="Phobius"/>
    </source>
</evidence>
<keyword evidence="7 8" id="KW-0472">Membrane</keyword>
<feature type="transmembrane region" description="Helical" evidence="8">
    <location>
        <begin position="144"/>
        <end position="170"/>
    </location>
</feature>
<evidence type="ECO:0000256" key="1">
    <source>
        <dbReference type="ARBA" id="ARBA00004429"/>
    </source>
</evidence>
<evidence type="ECO:0000313" key="12">
    <source>
        <dbReference type="EMBL" id="CAB4882115.1"/>
    </source>
</evidence>
<dbReference type="EMBL" id="CAFBQP010000021">
    <property type="protein sequence ID" value="CAB5057834.1"/>
    <property type="molecule type" value="Genomic_DNA"/>
</dbReference>
<dbReference type="PANTHER" id="PTHR30413">
    <property type="entry name" value="INNER MEMBRANE TRANSPORT PERMEASE"/>
    <property type="match status" value="1"/>
</dbReference>
<feature type="transmembrane region" description="Helical" evidence="8">
    <location>
        <begin position="32"/>
        <end position="54"/>
    </location>
</feature>
<sequence>MSLTTFAQQAWRSRLLAFTLSERELRVRYKQALLGMAWAFAAPLGYVLVFTVFFDRTANIETFGRPYPVFAYAAIIPWGFFSQSFGRGATSIVDNLVLLNKVACPRETFVLSGIATAFVDMLVSAVAFPIVVLAFGEHFYATTFLLAPVLILQVAAAVAISLFLSAALMYVRDVRHLLPLLTQLLMFATPVVWGQAAIRQRVSGPIFDLYALLNPMATVCEAYRSTLVYGNAPDWRTFGLSSTSTAIFLTFAYWFFKRLEPGFADVA</sequence>
<accession>A0A6J6PDY9</accession>
<evidence type="ECO:0000313" key="11">
    <source>
        <dbReference type="EMBL" id="CAB4756476.1"/>
    </source>
</evidence>
<keyword evidence="2" id="KW-0813">Transport</keyword>
<organism evidence="10">
    <name type="scientific">freshwater metagenome</name>
    <dbReference type="NCBI Taxonomy" id="449393"/>
    <lineage>
        <taxon>unclassified sequences</taxon>
        <taxon>metagenomes</taxon>
        <taxon>ecological metagenomes</taxon>
    </lineage>
</organism>
<feature type="transmembrane region" description="Helical" evidence="8">
    <location>
        <begin position="69"/>
        <end position="88"/>
    </location>
</feature>
<proteinExistence type="predicted"/>
<evidence type="ECO:0000313" key="10">
    <source>
        <dbReference type="EMBL" id="CAB4697710.1"/>
    </source>
</evidence>
<dbReference type="GO" id="GO:0015920">
    <property type="term" value="P:lipopolysaccharide transport"/>
    <property type="evidence" value="ECO:0007669"/>
    <property type="project" value="TreeGrafter"/>
</dbReference>
<feature type="transmembrane region" description="Helical" evidence="8">
    <location>
        <begin position="177"/>
        <end position="198"/>
    </location>
</feature>
<dbReference type="EMBL" id="CAFBLR010000162">
    <property type="protein sequence ID" value="CAB4882115.1"/>
    <property type="molecule type" value="Genomic_DNA"/>
</dbReference>
<evidence type="ECO:0000256" key="6">
    <source>
        <dbReference type="ARBA" id="ARBA00022989"/>
    </source>
</evidence>
<evidence type="ECO:0000259" key="9">
    <source>
        <dbReference type="PROSITE" id="PS51012"/>
    </source>
</evidence>
<feature type="transmembrane region" description="Helical" evidence="8">
    <location>
        <begin position="109"/>
        <end position="132"/>
    </location>
</feature>
<keyword evidence="5 8" id="KW-0812">Transmembrane</keyword>
<dbReference type="PANTHER" id="PTHR30413:SF8">
    <property type="entry name" value="TRANSPORT PERMEASE PROTEIN"/>
    <property type="match status" value="1"/>
</dbReference>
<keyword evidence="3" id="KW-1003">Cell membrane</keyword>
<dbReference type="PROSITE" id="PS51012">
    <property type="entry name" value="ABC_TM2"/>
    <property type="match status" value="1"/>
</dbReference>
<dbReference type="GO" id="GO:0005886">
    <property type="term" value="C:plasma membrane"/>
    <property type="evidence" value="ECO:0007669"/>
    <property type="project" value="UniProtKB-SubCell"/>
</dbReference>
<dbReference type="InterPro" id="IPR047817">
    <property type="entry name" value="ABC2_TM_bact-type"/>
</dbReference>